<proteinExistence type="predicted"/>
<dbReference type="Proteomes" id="UP000176493">
    <property type="component" value="Unassembled WGS sequence"/>
</dbReference>
<name>A0A1G2MJT9_9BACT</name>
<comment type="caution">
    <text evidence="1">The sequence shown here is derived from an EMBL/GenBank/DDBJ whole genome shotgun (WGS) entry which is preliminary data.</text>
</comment>
<dbReference type="EMBL" id="MHRJ01000011">
    <property type="protein sequence ID" value="OHA23281.1"/>
    <property type="molecule type" value="Genomic_DNA"/>
</dbReference>
<organism evidence="1 2">
    <name type="scientific">Candidatus Taylorbacteria bacterium RIFCSPHIGHO2_02_49_25</name>
    <dbReference type="NCBI Taxonomy" id="1802305"/>
    <lineage>
        <taxon>Bacteria</taxon>
        <taxon>Candidatus Tayloriibacteriota</taxon>
    </lineage>
</organism>
<evidence type="ECO:0000313" key="2">
    <source>
        <dbReference type="Proteomes" id="UP000176493"/>
    </source>
</evidence>
<evidence type="ECO:0000313" key="1">
    <source>
        <dbReference type="EMBL" id="OHA23281.1"/>
    </source>
</evidence>
<sequence length="83" mass="9292">MEKKLSRLDGLSFGKRVLRFRHVGTKEFPVWVKVLRPDLEIECDLPPDLMATGADETGLMGHTPIIKLGYHGGKLMAARCDLD</sequence>
<protein>
    <submittedName>
        <fullName evidence="1">Uncharacterized protein</fullName>
    </submittedName>
</protein>
<accession>A0A1G2MJT9</accession>
<gene>
    <name evidence="1" type="ORF">A2W52_00665</name>
</gene>
<dbReference type="AlphaFoldDB" id="A0A1G2MJT9"/>
<reference evidence="1 2" key="1">
    <citation type="journal article" date="2016" name="Nat. Commun.">
        <title>Thousands of microbial genomes shed light on interconnected biogeochemical processes in an aquifer system.</title>
        <authorList>
            <person name="Anantharaman K."/>
            <person name="Brown C.T."/>
            <person name="Hug L.A."/>
            <person name="Sharon I."/>
            <person name="Castelle C.J."/>
            <person name="Probst A.J."/>
            <person name="Thomas B.C."/>
            <person name="Singh A."/>
            <person name="Wilkins M.J."/>
            <person name="Karaoz U."/>
            <person name="Brodie E.L."/>
            <person name="Williams K.H."/>
            <person name="Hubbard S.S."/>
            <person name="Banfield J.F."/>
        </authorList>
    </citation>
    <scope>NUCLEOTIDE SEQUENCE [LARGE SCALE GENOMIC DNA]</scope>
</reference>